<dbReference type="PANTHER" id="PTHR38110">
    <property type="entry name" value="CHROMOSOME 23, WHOLE GENOME SHOTGUN SEQUENCE"/>
    <property type="match status" value="1"/>
</dbReference>
<dbReference type="EMBL" id="AHEJ01000066">
    <property type="protein sequence ID" value="EOP62559.1"/>
    <property type="molecule type" value="Genomic_DNA"/>
</dbReference>
<dbReference type="Pfam" id="PF13622">
    <property type="entry name" value="4HBT_3"/>
    <property type="match status" value="1"/>
</dbReference>
<dbReference type="RefSeq" id="WP_016090645.1">
    <property type="nucleotide sequence ID" value="NZ_KB976754.1"/>
</dbReference>
<accession>A0A9W5QG05</accession>
<dbReference type="PANTHER" id="PTHR38110:SF1">
    <property type="entry name" value="THIOESTERASE DOMAIN-CONTAINING PROTEIN"/>
    <property type="match status" value="1"/>
</dbReference>
<dbReference type="Proteomes" id="UP000013989">
    <property type="component" value="Unassembled WGS sequence"/>
</dbReference>
<evidence type="ECO:0000313" key="3">
    <source>
        <dbReference type="EMBL" id="EOP62559.1"/>
    </source>
</evidence>
<evidence type="ECO:0000313" key="4">
    <source>
        <dbReference type="Proteomes" id="UP000013989"/>
    </source>
</evidence>
<feature type="domain" description="Acyl-CoA thioesterase-like N-terminal HotDog" evidence="1">
    <location>
        <begin position="34"/>
        <end position="111"/>
    </location>
</feature>
<protein>
    <recommendedName>
        <fullName evidence="5">Acyl-CoA thioesterase</fullName>
    </recommendedName>
</protein>
<dbReference type="InterPro" id="IPR052389">
    <property type="entry name" value="Sec_Metab_Biosynth-Assoc"/>
</dbReference>
<dbReference type="InterPro" id="IPR049449">
    <property type="entry name" value="TesB_ACOT8-like_N"/>
</dbReference>
<dbReference type="Pfam" id="PF20789">
    <property type="entry name" value="4HBT_3C"/>
    <property type="match status" value="1"/>
</dbReference>
<dbReference type="InterPro" id="IPR042171">
    <property type="entry name" value="Acyl-CoA_hotdog"/>
</dbReference>
<proteinExistence type="predicted"/>
<dbReference type="SUPFAM" id="SSF54637">
    <property type="entry name" value="Thioesterase/thiol ester dehydrase-isomerase"/>
    <property type="match status" value="2"/>
</dbReference>
<dbReference type="InterPro" id="IPR049450">
    <property type="entry name" value="ACOT8-like_C"/>
</dbReference>
<organism evidence="3 4">
    <name type="scientific">Bacillus cereus ISP2954</name>
    <dbReference type="NCBI Taxonomy" id="1053215"/>
    <lineage>
        <taxon>Bacteria</taxon>
        <taxon>Bacillati</taxon>
        <taxon>Bacillota</taxon>
        <taxon>Bacilli</taxon>
        <taxon>Bacillales</taxon>
        <taxon>Bacillaceae</taxon>
        <taxon>Bacillus</taxon>
        <taxon>Bacillus cereus group</taxon>
    </lineage>
</organism>
<reference evidence="3 4" key="1">
    <citation type="submission" date="2012-12" db="EMBL/GenBank/DDBJ databases">
        <title>The Genome Sequence of Bacillus cereus ISP2954.</title>
        <authorList>
            <consortium name="The Broad Institute Genome Sequencing Platform"/>
            <consortium name="The Broad Institute Genome Sequencing Center for Infectious Disease"/>
            <person name="Feldgarden M."/>
            <person name="Van der Auwera G.A."/>
            <person name="Mahillon J."/>
            <person name="Duprez V."/>
            <person name="Timmery S."/>
            <person name="Mattelet C."/>
            <person name="Dierick K."/>
            <person name="Sun M."/>
            <person name="Yu Z."/>
            <person name="Zhu L."/>
            <person name="Hu X."/>
            <person name="Shank E.B."/>
            <person name="Swiecicka I."/>
            <person name="Hansen B.M."/>
            <person name="Andrup L."/>
            <person name="Walker B."/>
            <person name="Young S.K."/>
            <person name="Zeng Q."/>
            <person name="Gargeya S."/>
            <person name="Fitzgerald M."/>
            <person name="Haas B."/>
            <person name="Abouelleil A."/>
            <person name="Alvarado L."/>
            <person name="Arachchi H.M."/>
            <person name="Berlin A.M."/>
            <person name="Chapman S.B."/>
            <person name="Dewar J."/>
            <person name="Goldberg J."/>
            <person name="Griggs A."/>
            <person name="Gujja S."/>
            <person name="Hansen M."/>
            <person name="Howarth C."/>
            <person name="Imamovic A."/>
            <person name="Larimer J."/>
            <person name="McCowan C."/>
            <person name="Murphy C."/>
            <person name="Neiman D."/>
            <person name="Pearson M."/>
            <person name="Priest M."/>
            <person name="Roberts A."/>
            <person name="Saif S."/>
            <person name="Shea T."/>
            <person name="Sisk P."/>
            <person name="Sykes S."/>
            <person name="Wortman J."/>
            <person name="Nusbaum C."/>
            <person name="Birren B."/>
        </authorList>
    </citation>
    <scope>NUCLEOTIDE SEQUENCE [LARGE SCALE GENOMIC DNA]</scope>
    <source>
        <strain evidence="3 4">ISP2954</strain>
    </source>
</reference>
<dbReference type="Gene3D" id="2.40.160.210">
    <property type="entry name" value="Acyl-CoA thioesterase, double hotdog domain"/>
    <property type="match status" value="1"/>
</dbReference>
<name>A0A9W5QG05_BACCE</name>
<feature type="domain" description="Acyl-CoA thioesterase-like C-terminal" evidence="2">
    <location>
        <begin position="138"/>
        <end position="271"/>
    </location>
</feature>
<dbReference type="AlphaFoldDB" id="A0A9W5QG05"/>
<dbReference type="InterPro" id="IPR029069">
    <property type="entry name" value="HotDog_dom_sf"/>
</dbReference>
<evidence type="ECO:0000259" key="1">
    <source>
        <dbReference type="Pfam" id="PF13622"/>
    </source>
</evidence>
<comment type="caution">
    <text evidence="3">The sequence shown here is derived from an EMBL/GenBank/DDBJ whole genome shotgun (WGS) entry which is preliminary data.</text>
</comment>
<gene>
    <name evidence="3" type="ORF">IGU_03740</name>
</gene>
<evidence type="ECO:0008006" key="5">
    <source>
        <dbReference type="Google" id="ProtNLM"/>
    </source>
</evidence>
<evidence type="ECO:0000259" key="2">
    <source>
        <dbReference type="Pfam" id="PF20789"/>
    </source>
</evidence>
<sequence>MNYNKQNHPFDTATQLTGESGIYYGCTSECYANMVGPFGGIIAATLLRAVMEHPERKGDPVSLTINYTAPVLDGNFSIKAIPTRTNRSTQHWYIELCQDKGIIITGTAVFASRRKTWSSTERNFPNVPSAKEVKNFSSEGLPPWVYNYDMRIIQGTPLALSQPNPKNTSDSVTLQWIQDEPRRPIDFLSLTAMCDAFFPRIYVRRKQMVPVGTVSLTVYFHINSEVLTKHGDKEVLGHARALQFYNGFFDQTAELWSPEGKLLTTTSQLVYYKE</sequence>